<keyword evidence="4" id="KW-1185">Reference proteome</keyword>
<feature type="region of interest" description="Disordered" evidence="1">
    <location>
        <begin position="1"/>
        <end position="48"/>
    </location>
</feature>
<dbReference type="InterPro" id="IPR003959">
    <property type="entry name" value="ATPase_AAA_core"/>
</dbReference>
<dbReference type="CDD" id="cd19481">
    <property type="entry name" value="RecA-like_protease"/>
    <property type="match status" value="1"/>
</dbReference>
<dbReference type="InterPro" id="IPR003593">
    <property type="entry name" value="AAA+_ATPase"/>
</dbReference>
<feature type="region of interest" description="Disordered" evidence="1">
    <location>
        <begin position="75"/>
        <end position="123"/>
    </location>
</feature>
<feature type="region of interest" description="Disordered" evidence="1">
    <location>
        <begin position="949"/>
        <end position="979"/>
    </location>
</feature>
<evidence type="ECO:0000313" key="3">
    <source>
        <dbReference type="EMBL" id="PFH59164.1"/>
    </source>
</evidence>
<dbReference type="GO" id="GO:0016887">
    <property type="term" value="F:ATP hydrolysis activity"/>
    <property type="evidence" value="ECO:0007669"/>
    <property type="project" value="InterPro"/>
</dbReference>
<evidence type="ECO:0000256" key="1">
    <source>
        <dbReference type="SAM" id="MobiDB-lite"/>
    </source>
</evidence>
<dbReference type="Pfam" id="PF00004">
    <property type="entry name" value="AAA"/>
    <property type="match status" value="1"/>
</dbReference>
<dbReference type="EMBL" id="LAZP02000221">
    <property type="protein sequence ID" value="PFH59164.1"/>
    <property type="molecule type" value="Genomic_DNA"/>
</dbReference>
<dbReference type="SUPFAM" id="SSF52540">
    <property type="entry name" value="P-loop containing nucleoside triphosphate hydrolases"/>
    <property type="match status" value="1"/>
</dbReference>
<dbReference type="STRING" id="268505.A0A2A9PD77"/>
<dbReference type="Gene3D" id="3.40.50.300">
    <property type="entry name" value="P-loop containing nucleotide triphosphate hydrolases"/>
    <property type="match status" value="1"/>
</dbReference>
<proteinExistence type="predicted"/>
<protein>
    <recommendedName>
        <fullName evidence="2">AAA+ ATPase domain-containing protein</fullName>
    </recommendedName>
</protein>
<reference evidence="3 4" key="1">
    <citation type="journal article" date="2015" name="BMC Genomics">
        <title>Gene expression during zombie ant biting behavior reflects the complexity underlying fungal parasitic behavioral manipulation.</title>
        <authorList>
            <person name="de Bekker C."/>
            <person name="Ohm R.A."/>
            <person name="Loreto R.G."/>
            <person name="Sebastian A."/>
            <person name="Albert I."/>
            <person name="Merrow M."/>
            <person name="Brachmann A."/>
            <person name="Hughes D.P."/>
        </authorList>
    </citation>
    <scope>NUCLEOTIDE SEQUENCE [LARGE SCALE GENOMIC DNA]</scope>
    <source>
        <strain evidence="3 4">SC16a</strain>
    </source>
</reference>
<feature type="region of interest" description="Disordered" evidence="1">
    <location>
        <begin position="617"/>
        <end position="640"/>
    </location>
</feature>
<dbReference type="Pfam" id="PF23232">
    <property type="entry name" value="AAA_lid_13"/>
    <property type="match status" value="1"/>
</dbReference>
<dbReference type="InterPro" id="IPR056599">
    <property type="entry name" value="AAA_lid_fung"/>
</dbReference>
<name>A0A2A9PD77_OPHUN</name>
<dbReference type="InterPro" id="IPR054289">
    <property type="entry name" value="DUF7025"/>
</dbReference>
<organism evidence="3 4">
    <name type="scientific">Ophiocordyceps unilateralis</name>
    <name type="common">Zombie-ant fungus</name>
    <name type="synonym">Torrubia unilateralis</name>
    <dbReference type="NCBI Taxonomy" id="268505"/>
    <lineage>
        <taxon>Eukaryota</taxon>
        <taxon>Fungi</taxon>
        <taxon>Dikarya</taxon>
        <taxon>Ascomycota</taxon>
        <taxon>Pezizomycotina</taxon>
        <taxon>Sordariomycetes</taxon>
        <taxon>Hypocreomycetidae</taxon>
        <taxon>Hypocreales</taxon>
        <taxon>Ophiocordycipitaceae</taxon>
        <taxon>Ophiocordyceps</taxon>
    </lineage>
</organism>
<evidence type="ECO:0000313" key="4">
    <source>
        <dbReference type="Proteomes" id="UP000037136"/>
    </source>
</evidence>
<dbReference type="InterPro" id="IPR027417">
    <property type="entry name" value="P-loop_NTPase"/>
</dbReference>
<evidence type="ECO:0000259" key="2">
    <source>
        <dbReference type="SMART" id="SM00382"/>
    </source>
</evidence>
<feature type="compositionally biased region" description="Low complexity" evidence="1">
    <location>
        <begin position="88"/>
        <end position="104"/>
    </location>
</feature>
<accession>A0A2A9PD77</accession>
<sequence>MDEENKKALAIDPTEQGSGMDENIVDTPQDAVATPSPDPKNATSPAETDVIRAFMAGASFQKLQDKIDSLERKVSVLKRGRGRKQSEARSSSGDSDSHSSTSSAHADEQEDSSPSPSPPPRIGANAKAKLVYARWDAFHDPILQSEPGLAPITVLVGEPELNEGSPSSTRQTVMMAAEAGFDPSRDPLPERIRIFSAEIFDALREIGGLRGTMLSHKLVKRGLILLRPYRWLSYYEQPLRDWTAKVEEKHESQAPVGYDNSEAVKEADDIFDEPRQDSVKALVHLRCLIDFIDIYIRPKKEYITSSKCLEVYFHELSFLFQPGDEILGPEEKQAFRVHRVKNPVHSGLTARQKWPAERGPTKRYTYFRLSCSYITSDGQKLGGQRRKVAIFSFNGKKPIKSFPVYPLRLANDKDIRTRLMQRGKLFLDVLNVKPMYYKGYTLPDREEVDGPVMIDFKEAILRNQEWEKDLHQDLQFAQQGQRVDCLADSCGDVCCKRERVYDDAFVEAVSGEDFRHSQILQTGSGQQPSLLLMSRVLKELHINGGDYTPSDGECVIMDYEALGFVLRSRKWARLDLDHLSYEDQEQNKADRNAFDRLVLPDGHKDMLQALVTQHFRGKKASSEKSDLIKGNSEPQEGSDLIKGKGKGIIVLLHGAPGVGKTTTAEGIAEMFQRPLYQITCGDLGTTADEVEKRLQENFALASKWGCILLLDEADVFLAQRERKDFVRNGLVAVFLRILEYYTGVLFLTTNRVGDFDEAFSSRIHMSLFYPELDEEKTKRVFQLNLDLMESRCTSQGRKLTCDKSSILRFAQDHYEKHSFGRWNGRQIRNACQTALALAEFEAQDKQISLEVEPPNSVFLQLKHLETVQKAYLQFSQYLGDVFGTKGDRRAEEHQFRAAGADSPGPIAQRVADQQSGRIWYRDRCEDEPRHVRYEGGFVSGGPASSYHYVSQSPFSSAPRAGYGPVAGGTEGSGPATDQTGVDVQIRDHSQPGRAGWSDAEAAAPRVPQADFLYTQQGHQGVYEQRGRHHQGWVRRGPDSGWAA</sequence>
<dbReference type="Proteomes" id="UP000037136">
    <property type="component" value="Unassembled WGS sequence"/>
</dbReference>
<dbReference type="OrthoDB" id="10042665at2759"/>
<feature type="region of interest" description="Disordered" evidence="1">
    <location>
        <begin position="1023"/>
        <end position="1043"/>
    </location>
</feature>
<reference evidence="3 4" key="2">
    <citation type="journal article" date="2017" name="Sci. Rep.">
        <title>Ant-infecting Ophiocordyceps genomes reveal a high diversity of potential behavioral manipulation genes and a possible major role for enterotoxins.</title>
        <authorList>
            <person name="de Bekker C."/>
            <person name="Ohm R.A."/>
            <person name="Evans H.C."/>
            <person name="Brachmann A."/>
            <person name="Hughes D.P."/>
        </authorList>
    </citation>
    <scope>NUCLEOTIDE SEQUENCE [LARGE SCALE GENOMIC DNA]</scope>
    <source>
        <strain evidence="3 4">SC16a</strain>
    </source>
</reference>
<dbReference type="SMART" id="SM00382">
    <property type="entry name" value="AAA"/>
    <property type="match status" value="1"/>
</dbReference>
<comment type="caution">
    <text evidence="3">The sequence shown here is derived from an EMBL/GenBank/DDBJ whole genome shotgun (WGS) entry which is preliminary data.</text>
</comment>
<dbReference type="GO" id="GO:0005524">
    <property type="term" value="F:ATP binding"/>
    <property type="evidence" value="ECO:0007669"/>
    <property type="project" value="InterPro"/>
</dbReference>
<dbReference type="Pfam" id="PF22942">
    <property type="entry name" value="DUF7025"/>
    <property type="match status" value="1"/>
</dbReference>
<dbReference type="PANTHER" id="PTHR46411">
    <property type="entry name" value="FAMILY ATPASE, PUTATIVE-RELATED"/>
    <property type="match status" value="1"/>
</dbReference>
<dbReference type="AlphaFoldDB" id="A0A2A9PD77"/>
<gene>
    <name evidence="3" type="ORF">XA68_12748</name>
</gene>
<feature type="domain" description="AAA+ ATPase" evidence="2">
    <location>
        <begin position="646"/>
        <end position="771"/>
    </location>
</feature>
<dbReference type="PANTHER" id="PTHR46411:SF2">
    <property type="entry name" value="AAA+ ATPASE DOMAIN-CONTAINING PROTEIN"/>
    <property type="match status" value="1"/>
</dbReference>